<comment type="caution">
    <text evidence="1">The sequence shown here is derived from an EMBL/GenBank/DDBJ whole genome shotgun (WGS) entry which is preliminary data.</text>
</comment>
<name>A0AA36GI50_CYLNA</name>
<evidence type="ECO:0000313" key="1">
    <source>
        <dbReference type="EMBL" id="CAJ0593636.1"/>
    </source>
</evidence>
<organism evidence="1 2">
    <name type="scientific">Cylicocyclus nassatus</name>
    <name type="common">Nematode worm</name>
    <dbReference type="NCBI Taxonomy" id="53992"/>
    <lineage>
        <taxon>Eukaryota</taxon>
        <taxon>Metazoa</taxon>
        <taxon>Ecdysozoa</taxon>
        <taxon>Nematoda</taxon>
        <taxon>Chromadorea</taxon>
        <taxon>Rhabditida</taxon>
        <taxon>Rhabditina</taxon>
        <taxon>Rhabditomorpha</taxon>
        <taxon>Strongyloidea</taxon>
        <taxon>Strongylidae</taxon>
        <taxon>Cylicocyclus</taxon>
    </lineage>
</organism>
<evidence type="ECO:0000313" key="2">
    <source>
        <dbReference type="Proteomes" id="UP001176961"/>
    </source>
</evidence>
<accession>A0AA36GI50</accession>
<dbReference type="EMBL" id="CATQJL010000112">
    <property type="protein sequence ID" value="CAJ0593636.1"/>
    <property type="molecule type" value="Genomic_DNA"/>
</dbReference>
<dbReference type="Proteomes" id="UP001176961">
    <property type="component" value="Unassembled WGS sequence"/>
</dbReference>
<proteinExistence type="predicted"/>
<protein>
    <submittedName>
        <fullName evidence="1">Uncharacterized protein</fullName>
    </submittedName>
</protein>
<dbReference type="AlphaFoldDB" id="A0AA36GI50"/>
<reference evidence="1" key="1">
    <citation type="submission" date="2023-07" db="EMBL/GenBank/DDBJ databases">
        <authorList>
            <consortium name="CYATHOMIX"/>
        </authorList>
    </citation>
    <scope>NUCLEOTIDE SEQUENCE</scope>
    <source>
        <strain evidence="1">N/A</strain>
    </source>
</reference>
<sequence>MSKGADFLAAAASGRVASPRPFEFRPVYSSHSPAHGASALLDDAQCKSLRHDASTFISSYKRSARLFMAVCVVPVTVSTLNYQTVVHISDRIVVNVTSSIDEMLSEYSSNRGMNVFPKNPPTKIEQMLAGGPFDDESTATQWSYLIHPAAKCIHSMGILSGQRVCL</sequence>
<gene>
    <name evidence="1" type="ORF">CYNAS_LOCUS5619</name>
</gene>
<keyword evidence="2" id="KW-1185">Reference proteome</keyword>